<dbReference type="CDD" id="cd06661">
    <property type="entry name" value="GGCT_like"/>
    <property type="match status" value="1"/>
</dbReference>
<evidence type="ECO:0000313" key="5">
    <source>
        <dbReference type="EMBL" id="OLL26339.1"/>
    </source>
</evidence>
<dbReference type="InterPro" id="IPR009288">
    <property type="entry name" value="AIG2-like_dom"/>
</dbReference>
<evidence type="ECO:0000313" key="6">
    <source>
        <dbReference type="Proteomes" id="UP000186594"/>
    </source>
</evidence>
<organism evidence="5 6">
    <name type="scientific">Neolecta irregularis (strain DAH-3)</name>
    <dbReference type="NCBI Taxonomy" id="1198029"/>
    <lineage>
        <taxon>Eukaryota</taxon>
        <taxon>Fungi</taxon>
        <taxon>Dikarya</taxon>
        <taxon>Ascomycota</taxon>
        <taxon>Taphrinomycotina</taxon>
        <taxon>Neolectales</taxon>
        <taxon>Neolectaceae</taxon>
        <taxon>Neolecta</taxon>
    </lineage>
</organism>
<keyword evidence="6" id="KW-1185">Reference proteome</keyword>
<dbReference type="InterPro" id="IPR013024">
    <property type="entry name" value="GGCT-like"/>
</dbReference>
<comment type="similarity">
    <text evidence="1">Belongs to the gamma-glutamylcyclotransferase family.</text>
</comment>
<reference evidence="5 6" key="1">
    <citation type="submission" date="2016-04" db="EMBL/GenBank/DDBJ databases">
        <title>Evolutionary innovation and constraint leading to complex multicellularity in the Ascomycota.</title>
        <authorList>
            <person name="Cisse O."/>
            <person name="Nguyen A."/>
            <person name="Hewitt D.A."/>
            <person name="Jedd G."/>
            <person name="Stajich J.E."/>
        </authorList>
    </citation>
    <scope>NUCLEOTIDE SEQUENCE [LARGE SCALE GENOMIC DNA]</scope>
    <source>
        <strain evidence="5 6">DAH-3</strain>
    </source>
</reference>
<name>A0A1U7LUN9_NEOID</name>
<proteinExistence type="inferred from homology"/>
<dbReference type="InterPro" id="IPR045038">
    <property type="entry name" value="AIG2-like"/>
</dbReference>
<evidence type="ECO:0000259" key="4">
    <source>
        <dbReference type="Pfam" id="PF06094"/>
    </source>
</evidence>
<evidence type="ECO:0000256" key="3">
    <source>
        <dbReference type="ARBA" id="ARBA00030602"/>
    </source>
</evidence>
<evidence type="ECO:0000256" key="1">
    <source>
        <dbReference type="ARBA" id="ARBA00008861"/>
    </source>
</evidence>
<protein>
    <recommendedName>
        <fullName evidence="3">Putative gamma-glutamylcyclotransferase</fullName>
    </recommendedName>
</protein>
<dbReference type="OrthoDB" id="1044435at2759"/>
<dbReference type="OMA" id="DPEPWQK"/>
<dbReference type="PANTHER" id="PTHR31544:SF2">
    <property type="entry name" value="AIG2-LIKE PROTEIN D"/>
    <property type="match status" value="1"/>
</dbReference>
<gene>
    <name evidence="5" type="ORF">NEOLI_000895</name>
</gene>
<dbReference type="Pfam" id="PF06094">
    <property type="entry name" value="GGACT"/>
    <property type="match status" value="1"/>
</dbReference>
<sequence length="181" mass="20540">MTQSVFVYGTLMHPVILERVIASKQKVLEPAVLKDYFRFCVSQTDYPAVIAETGQQVEGILIKNLNNKELERLDLFEGDEYQRISVNILMKSKEIVKGHVYVWIAVSLNYMKHISQKGKDRLLREPWHLEEFSQQKLHAWIASPIEFAAIDGLDESSNCGSHFGRALKLDDASSCGSRSAP</sequence>
<comment type="caution">
    <text evidence="5">The sequence shown here is derived from an EMBL/GenBank/DDBJ whole genome shotgun (WGS) entry which is preliminary data.</text>
</comment>
<feature type="domain" description="Gamma-glutamylcyclotransferase AIG2-like" evidence="4">
    <location>
        <begin position="5"/>
        <end position="114"/>
    </location>
</feature>
<dbReference type="AlphaFoldDB" id="A0A1U7LUN9"/>
<accession>A0A1U7LUN9</accession>
<dbReference type="GO" id="GO:0016740">
    <property type="term" value="F:transferase activity"/>
    <property type="evidence" value="ECO:0007669"/>
    <property type="project" value="UniProtKB-KW"/>
</dbReference>
<dbReference type="Gene3D" id="3.10.490.10">
    <property type="entry name" value="Gamma-glutamyl cyclotransferase-like"/>
    <property type="match status" value="1"/>
</dbReference>
<dbReference type="PANTHER" id="PTHR31544">
    <property type="entry name" value="AIG2-LIKE PROTEIN D"/>
    <property type="match status" value="1"/>
</dbReference>
<dbReference type="Proteomes" id="UP000186594">
    <property type="component" value="Unassembled WGS sequence"/>
</dbReference>
<dbReference type="SUPFAM" id="SSF110857">
    <property type="entry name" value="Gamma-glutamyl cyclotransferase-like"/>
    <property type="match status" value="1"/>
</dbReference>
<dbReference type="EMBL" id="LXFE01000205">
    <property type="protein sequence ID" value="OLL26339.1"/>
    <property type="molecule type" value="Genomic_DNA"/>
</dbReference>
<keyword evidence="2" id="KW-0808">Transferase</keyword>
<dbReference type="InterPro" id="IPR036568">
    <property type="entry name" value="GGCT-like_sf"/>
</dbReference>
<evidence type="ECO:0000256" key="2">
    <source>
        <dbReference type="ARBA" id="ARBA00022679"/>
    </source>
</evidence>